<reference evidence="5" key="3">
    <citation type="submission" date="2020-07" db="EMBL/GenBank/DDBJ databases">
        <title>Flavobacterium sp. xlx-214.</title>
        <authorList>
            <person name="Yang C."/>
        </authorList>
    </citation>
    <scope>NUCLEOTIDE SEQUENCE [LARGE SCALE GENOMIC DNA]</scope>
    <source>
        <strain evidence="5">CX-624</strain>
    </source>
</reference>
<proteinExistence type="predicted"/>
<keyword evidence="1" id="KW-0472">Membrane</keyword>
<dbReference type="EMBL" id="JACEUX010000004">
    <property type="protein sequence ID" value="MBA5247803.1"/>
    <property type="molecule type" value="Genomic_DNA"/>
</dbReference>
<feature type="transmembrane region" description="Helical" evidence="1">
    <location>
        <begin position="114"/>
        <end position="135"/>
    </location>
</feature>
<reference evidence="3" key="1">
    <citation type="submission" date="2020-07" db="EMBL/GenBank/DDBJ databases">
        <title>Chryseobacterium sp. CX-624.</title>
        <authorList>
            <person name="Yang C."/>
        </authorList>
    </citation>
    <scope>NUCLEOTIDE SEQUENCE</scope>
    <source>
        <strain evidence="3">CX-624</strain>
    </source>
</reference>
<dbReference type="Proteomes" id="UP000515349">
    <property type="component" value="Chromosome"/>
</dbReference>
<evidence type="ECO:0000256" key="1">
    <source>
        <dbReference type="SAM" id="Phobius"/>
    </source>
</evidence>
<dbReference type="RefSeq" id="WP_181887900.1">
    <property type="nucleotide sequence ID" value="NZ_CP059472.1"/>
</dbReference>
<sequence>MNSTQLTQIRNYLLDKKLPIDILVEVYDHFISQISELQREEDLGFDEAFAHVKNSWQDDLKLYWNGSWDLQDNSRFLRKIYLSINLAVLKQTLKCGGLVLIALFLMAQLFSSELFSYLLTAAMVLLTIIPPIHFLHHRPDFDLAKKYNKYVLTYYQHSPAIFFSSFAVLIPNLERIFNHSQDIFTVSRFVQPNLSTGSSLFPWIVFLFLIFGNALIFITQKKYLSQIHKVKPFLKFLKPQA</sequence>
<name>A0A7D7LL69_9FLAO</name>
<evidence type="ECO:0000313" key="4">
    <source>
        <dbReference type="Proteomes" id="UP000515349"/>
    </source>
</evidence>
<keyword evidence="5" id="KW-1185">Reference proteome</keyword>
<evidence type="ECO:0000313" key="5">
    <source>
        <dbReference type="Proteomes" id="UP000539710"/>
    </source>
</evidence>
<feature type="transmembrane region" description="Helical" evidence="1">
    <location>
        <begin position="80"/>
        <end position="108"/>
    </location>
</feature>
<evidence type="ECO:0000313" key="3">
    <source>
        <dbReference type="EMBL" id="QMS97382.1"/>
    </source>
</evidence>
<reference evidence="2" key="4">
    <citation type="submission" date="2020-07" db="EMBL/GenBank/DDBJ databases">
        <authorList>
            <person name="Yang C."/>
        </authorList>
    </citation>
    <scope>NUCLEOTIDE SEQUENCE</scope>
    <source>
        <strain evidence="2">Cx-624</strain>
    </source>
</reference>
<gene>
    <name evidence="3" type="ORF">H1R16_06440</name>
    <name evidence="2" type="ORF">H2507_11545</name>
</gene>
<feature type="transmembrane region" description="Helical" evidence="1">
    <location>
        <begin position="200"/>
        <end position="219"/>
    </location>
</feature>
<protein>
    <submittedName>
        <fullName evidence="3">Uncharacterized protein</fullName>
    </submittedName>
</protein>
<dbReference type="EMBL" id="CP059472">
    <property type="protein sequence ID" value="QMS97382.1"/>
    <property type="molecule type" value="Genomic_DNA"/>
</dbReference>
<reference evidence="4" key="2">
    <citation type="submission" date="2020-07" db="EMBL/GenBank/DDBJ databases">
        <title>Chryseobacterium sp.cx-624.</title>
        <authorList>
            <person name="Yang C."/>
        </authorList>
    </citation>
    <scope>NUCLEOTIDE SEQUENCE [LARGE SCALE GENOMIC DNA]</scope>
    <source>
        <strain evidence="4">cx-624</strain>
    </source>
</reference>
<keyword evidence="1" id="KW-0812">Transmembrane</keyword>
<feature type="transmembrane region" description="Helical" evidence="1">
    <location>
        <begin position="147"/>
        <end position="170"/>
    </location>
</feature>
<dbReference type="AlphaFoldDB" id="A0A7D7LL69"/>
<organism evidence="3 4">
    <name type="scientific">Marnyiella aurantia</name>
    <dbReference type="NCBI Taxonomy" id="2758037"/>
    <lineage>
        <taxon>Bacteria</taxon>
        <taxon>Pseudomonadati</taxon>
        <taxon>Bacteroidota</taxon>
        <taxon>Flavobacteriia</taxon>
        <taxon>Flavobacteriales</taxon>
        <taxon>Weeksellaceae</taxon>
        <taxon>Marnyiella</taxon>
    </lineage>
</organism>
<keyword evidence="1" id="KW-1133">Transmembrane helix</keyword>
<dbReference type="KEGG" id="cbau:H1R16_06440"/>
<dbReference type="Proteomes" id="UP000539710">
    <property type="component" value="Unassembled WGS sequence"/>
</dbReference>
<accession>A0A7D7LL69</accession>
<evidence type="ECO:0000313" key="2">
    <source>
        <dbReference type="EMBL" id="MBA5247803.1"/>
    </source>
</evidence>